<dbReference type="PANTHER" id="PTHR12961">
    <property type="entry name" value="CONSERVED OLIGOMERIC GOLGI COMPLEX COMPONENT 2"/>
    <property type="match status" value="1"/>
</dbReference>
<organism evidence="10 11">
    <name type="scientific">Puccinia striiformis f. sp. tritici PST-78</name>
    <dbReference type="NCBI Taxonomy" id="1165861"/>
    <lineage>
        <taxon>Eukaryota</taxon>
        <taxon>Fungi</taxon>
        <taxon>Dikarya</taxon>
        <taxon>Basidiomycota</taxon>
        <taxon>Pucciniomycotina</taxon>
        <taxon>Pucciniomycetes</taxon>
        <taxon>Pucciniales</taxon>
        <taxon>Pucciniaceae</taxon>
        <taxon>Puccinia</taxon>
    </lineage>
</organism>
<dbReference type="Pfam" id="PF06148">
    <property type="entry name" value="COG2_N"/>
    <property type="match status" value="1"/>
</dbReference>
<evidence type="ECO:0000313" key="10">
    <source>
        <dbReference type="EMBL" id="KNF05973.1"/>
    </source>
</evidence>
<evidence type="ECO:0000259" key="9">
    <source>
        <dbReference type="Pfam" id="PF06148"/>
    </source>
</evidence>
<keyword evidence="6" id="KW-0333">Golgi apparatus</keyword>
<proteinExistence type="inferred from homology"/>
<protein>
    <recommendedName>
        <fullName evidence="3">Conserved oligomeric Golgi complex subunit 2</fullName>
    </recommendedName>
    <alternativeName>
        <fullName evidence="8">Component of oligomeric Golgi complex 2</fullName>
    </alternativeName>
</protein>
<evidence type="ECO:0000256" key="7">
    <source>
        <dbReference type="ARBA" id="ARBA00023136"/>
    </source>
</evidence>
<dbReference type="GO" id="GO:0007030">
    <property type="term" value="P:Golgi organization"/>
    <property type="evidence" value="ECO:0007669"/>
    <property type="project" value="InterPro"/>
</dbReference>
<accession>A0A0L0W375</accession>
<sequence>MFHQVSQDPEFDPDQYSLSQRHTALKDLCLELRSYLGGLKSELVSLINEDYEDLIGLGMGLTGTVEQAMGKMKAPIGQAKQDVLEARRDLGIKRGDLKSLLNERCEVIEGKKLVRLMLDCGDSVTSHRDAVNTGATPTTGKPKKQTFTWFKPSTQHSTSIRLKA</sequence>
<dbReference type="InterPro" id="IPR009316">
    <property type="entry name" value="COG2"/>
</dbReference>
<dbReference type="GO" id="GO:0017119">
    <property type="term" value="C:Golgi transport complex"/>
    <property type="evidence" value="ECO:0007669"/>
    <property type="project" value="TreeGrafter"/>
</dbReference>
<evidence type="ECO:0000256" key="8">
    <source>
        <dbReference type="ARBA" id="ARBA00031344"/>
    </source>
</evidence>
<name>A0A0L0W375_9BASI</name>
<dbReference type="EMBL" id="AJIL01000005">
    <property type="protein sequence ID" value="KNF05973.1"/>
    <property type="molecule type" value="Genomic_DNA"/>
</dbReference>
<reference evidence="11" key="1">
    <citation type="submission" date="2014-03" db="EMBL/GenBank/DDBJ databases">
        <title>The Genome Sequence of Puccinia striiformis f. sp. tritici PST-78.</title>
        <authorList>
            <consortium name="The Broad Institute Genome Sequencing Platform"/>
            <person name="Cuomo C."/>
            <person name="Hulbert S."/>
            <person name="Chen X."/>
            <person name="Walker B."/>
            <person name="Young S.K."/>
            <person name="Zeng Q."/>
            <person name="Gargeya S."/>
            <person name="Fitzgerald M."/>
            <person name="Haas B."/>
            <person name="Abouelleil A."/>
            <person name="Alvarado L."/>
            <person name="Arachchi H.M."/>
            <person name="Berlin A.M."/>
            <person name="Chapman S.B."/>
            <person name="Goldberg J."/>
            <person name="Griggs A."/>
            <person name="Gujja S."/>
            <person name="Hansen M."/>
            <person name="Howarth C."/>
            <person name="Imamovic A."/>
            <person name="Larimer J."/>
            <person name="McCowan C."/>
            <person name="Montmayeur A."/>
            <person name="Murphy C."/>
            <person name="Neiman D."/>
            <person name="Pearson M."/>
            <person name="Priest M."/>
            <person name="Roberts A."/>
            <person name="Saif S."/>
            <person name="Shea T."/>
            <person name="Sisk P."/>
            <person name="Sykes S."/>
            <person name="Wortman J."/>
            <person name="Nusbaum C."/>
            <person name="Birren B."/>
        </authorList>
    </citation>
    <scope>NUCLEOTIDE SEQUENCE [LARGE SCALE GENOMIC DNA]</scope>
    <source>
        <strain evidence="11">race PST-78</strain>
    </source>
</reference>
<comment type="similarity">
    <text evidence="2">Belongs to the COG2 family.</text>
</comment>
<feature type="domain" description="Conserved oligomeric Golgi complex subunit 2 N-terminal" evidence="9">
    <location>
        <begin position="9"/>
        <end position="67"/>
    </location>
</feature>
<keyword evidence="5" id="KW-0653">Protein transport</keyword>
<evidence type="ECO:0000256" key="3">
    <source>
        <dbReference type="ARBA" id="ARBA00020977"/>
    </source>
</evidence>
<dbReference type="PANTHER" id="PTHR12961:SF0">
    <property type="entry name" value="CONSERVED OLIGOMERIC GOLGI COMPLEX SUBUNIT 2"/>
    <property type="match status" value="1"/>
</dbReference>
<dbReference type="AlphaFoldDB" id="A0A0L0W375"/>
<keyword evidence="7" id="KW-0472">Membrane</keyword>
<evidence type="ECO:0000256" key="6">
    <source>
        <dbReference type="ARBA" id="ARBA00023034"/>
    </source>
</evidence>
<dbReference type="GO" id="GO:0015031">
    <property type="term" value="P:protein transport"/>
    <property type="evidence" value="ECO:0007669"/>
    <property type="project" value="UniProtKB-KW"/>
</dbReference>
<evidence type="ECO:0000256" key="1">
    <source>
        <dbReference type="ARBA" id="ARBA00004395"/>
    </source>
</evidence>
<keyword evidence="11" id="KW-1185">Reference proteome</keyword>
<dbReference type="GO" id="GO:0000139">
    <property type="term" value="C:Golgi membrane"/>
    <property type="evidence" value="ECO:0007669"/>
    <property type="project" value="UniProtKB-SubCell"/>
</dbReference>
<evidence type="ECO:0000256" key="5">
    <source>
        <dbReference type="ARBA" id="ARBA00022927"/>
    </source>
</evidence>
<dbReference type="STRING" id="1165861.A0A0L0W375"/>
<evidence type="ECO:0000256" key="4">
    <source>
        <dbReference type="ARBA" id="ARBA00022448"/>
    </source>
</evidence>
<dbReference type="InterPro" id="IPR024602">
    <property type="entry name" value="COG_su2_N"/>
</dbReference>
<comment type="caution">
    <text evidence="10">The sequence shown here is derived from an EMBL/GenBank/DDBJ whole genome shotgun (WGS) entry which is preliminary data.</text>
</comment>
<evidence type="ECO:0000256" key="2">
    <source>
        <dbReference type="ARBA" id="ARBA00007603"/>
    </source>
</evidence>
<dbReference type="Proteomes" id="UP000054564">
    <property type="component" value="Unassembled WGS sequence"/>
</dbReference>
<evidence type="ECO:0000313" key="11">
    <source>
        <dbReference type="Proteomes" id="UP000054564"/>
    </source>
</evidence>
<dbReference type="GO" id="GO:0006891">
    <property type="term" value="P:intra-Golgi vesicle-mediated transport"/>
    <property type="evidence" value="ECO:0007669"/>
    <property type="project" value="TreeGrafter"/>
</dbReference>
<keyword evidence="4" id="KW-0813">Transport</keyword>
<comment type="subcellular location">
    <subcellularLocation>
        <location evidence="1">Golgi apparatus membrane</location>
        <topology evidence="1">Peripheral membrane protein</topology>
    </subcellularLocation>
</comment>
<gene>
    <name evidence="10" type="ORF">PSTG_00966</name>
</gene>